<dbReference type="Gene3D" id="3.40.47.10">
    <property type="match status" value="1"/>
</dbReference>
<dbReference type="RefSeq" id="WP_354697807.1">
    <property type="nucleotide sequence ID" value="NZ_CP114014.1"/>
</dbReference>
<dbReference type="AlphaFoldDB" id="A0AAU7AXZ0"/>
<sequence length="496" mass="51164">MSAIDPRTPVLVGAAQITQRPGDGDAPSTPALLAQAARAALADAGDGIGERVDAVAIVELFSWPVPDPGAWLSAELGLTPSETLVSARGGNGPTALLGALAADILAGRLDVALIAGGEAMTPFMKAVKSGGDPGWPTQPEGTAPTRTVGVDRDPSTPEELAASLIAPIFVYPLFEQALRREAGRSIEEHQQHLGRLWARFADVAGENPYAWTQDRPDAATIATASPANRQVSAPYTKLMNANIQVDQAAALVLCSAGAATAAGIPEDRWVFVTSTAGAHDHWFVGERNHLDRSPAIAAVGEAALGHAGLTVDELTHVDLYSCFPSAVQIAARELGVDLDDPTRPPTVTGGLTFAGGPANAYVLQSLATLVGRLRGRTGEHALATAVGWYLTKHGAAVLSSDPPSRPFADADVQAQVDALPRRSITAAAFTAPVETYTSIHDHTGTATMAIVTALDDDGARGFAQTHDPATVAALLDGEPLDRTVVLDGAAGFTVAG</sequence>
<keyword evidence="2" id="KW-0808">Transferase</keyword>
<dbReference type="InterPro" id="IPR016039">
    <property type="entry name" value="Thiolase-like"/>
</dbReference>
<evidence type="ECO:0000256" key="2">
    <source>
        <dbReference type="ARBA" id="ARBA00022679"/>
    </source>
</evidence>
<accession>A0AAU7AXZ0</accession>
<evidence type="ECO:0008006" key="6">
    <source>
        <dbReference type="Google" id="ProtNLM"/>
    </source>
</evidence>
<evidence type="ECO:0000256" key="1">
    <source>
        <dbReference type="ARBA" id="ARBA00010982"/>
    </source>
</evidence>
<reference evidence="5" key="1">
    <citation type="submission" date="2022-12" db="EMBL/GenBank/DDBJ databases">
        <title>Paraconexibacter alkalitolerans sp. nov. and Baekduia alba sp. nov., isolated from soil and emended description of the genera Paraconexibacter (Chun et al., 2020) and Baekduia (An et al., 2020).</title>
        <authorList>
            <person name="Vieira S."/>
            <person name="Huber K.J."/>
            <person name="Geppert A."/>
            <person name="Wolf J."/>
            <person name="Neumann-Schaal M."/>
            <person name="Muesken M."/>
            <person name="Overmann J."/>
        </authorList>
    </citation>
    <scope>NUCLEOTIDE SEQUENCE</scope>
    <source>
        <strain evidence="5">AEG42_29</strain>
    </source>
</reference>
<feature type="region of interest" description="Disordered" evidence="4">
    <location>
        <begin position="130"/>
        <end position="155"/>
    </location>
</feature>
<evidence type="ECO:0000313" key="5">
    <source>
        <dbReference type="EMBL" id="XAY06578.1"/>
    </source>
</evidence>
<dbReference type="KEGG" id="parq:DSM112329_03452"/>
<name>A0AAU7AXZ0_9ACTN</name>
<keyword evidence="3" id="KW-0012">Acyltransferase</keyword>
<evidence type="ECO:0000256" key="4">
    <source>
        <dbReference type="SAM" id="MobiDB-lite"/>
    </source>
</evidence>
<dbReference type="SUPFAM" id="SSF53901">
    <property type="entry name" value="Thiolase-like"/>
    <property type="match status" value="1"/>
</dbReference>
<comment type="similarity">
    <text evidence="1">Belongs to the thiolase-like superfamily. Thiolase family.</text>
</comment>
<dbReference type="EMBL" id="CP114014">
    <property type="protein sequence ID" value="XAY06578.1"/>
    <property type="molecule type" value="Genomic_DNA"/>
</dbReference>
<dbReference type="Gene3D" id="2.40.50.840">
    <property type="match status" value="1"/>
</dbReference>
<proteinExistence type="inferred from homology"/>
<protein>
    <recommendedName>
        <fullName evidence="6">Acetyl-CoA acetyltransferase</fullName>
    </recommendedName>
</protein>
<dbReference type="PANTHER" id="PTHR18919:SF139">
    <property type="entry name" value="THIOLASE-LIKE PROTEIN TYPE 1 ADDITIONAL C-TERMINAL DOMAIN-CONTAINING PROTEIN"/>
    <property type="match status" value="1"/>
</dbReference>
<evidence type="ECO:0000256" key="3">
    <source>
        <dbReference type="ARBA" id="ARBA00023315"/>
    </source>
</evidence>
<gene>
    <name evidence="5" type="ORF">DSM112329_03452</name>
</gene>
<organism evidence="5">
    <name type="scientific">Paraconexibacter sp. AEG42_29</name>
    <dbReference type="NCBI Taxonomy" id="2997339"/>
    <lineage>
        <taxon>Bacteria</taxon>
        <taxon>Bacillati</taxon>
        <taxon>Actinomycetota</taxon>
        <taxon>Thermoleophilia</taxon>
        <taxon>Solirubrobacterales</taxon>
        <taxon>Paraconexibacteraceae</taxon>
        <taxon>Paraconexibacter</taxon>
    </lineage>
</organism>
<dbReference type="PANTHER" id="PTHR18919">
    <property type="entry name" value="ACETYL-COA C-ACYLTRANSFERASE"/>
    <property type="match status" value="1"/>
</dbReference>
<dbReference type="GO" id="GO:0016746">
    <property type="term" value="F:acyltransferase activity"/>
    <property type="evidence" value="ECO:0007669"/>
    <property type="project" value="UniProtKB-KW"/>
</dbReference>